<dbReference type="GO" id="GO:0006520">
    <property type="term" value="P:amino acid metabolic process"/>
    <property type="evidence" value="ECO:0007669"/>
    <property type="project" value="InterPro"/>
</dbReference>
<dbReference type="Pfam" id="PF00155">
    <property type="entry name" value="Aminotran_1_2"/>
    <property type="match status" value="1"/>
</dbReference>
<evidence type="ECO:0000259" key="8">
    <source>
        <dbReference type="Pfam" id="PF00155"/>
    </source>
</evidence>
<name>A0A0W0R3S1_9GAMM</name>
<dbReference type="Gene3D" id="3.90.1150.10">
    <property type="entry name" value="Aspartate Aminotransferase, domain 1"/>
    <property type="match status" value="1"/>
</dbReference>
<dbReference type="PANTHER" id="PTHR46383:SF1">
    <property type="entry name" value="ASPARTATE AMINOTRANSFERASE"/>
    <property type="match status" value="1"/>
</dbReference>
<dbReference type="Gene3D" id="3.40.640.10">
    <property type="entry name" value="Type I PLP-dependent aspartate aminotransferase-like (Major domain)"/>
    <property type="match status" value="1"/>
</dbReference>
<keyword evidence="7" id="KW-0175">Coiled coil</keyword>
<evidence type="ECO:0000256" key="2">
    <source>
        <dbReference type="ARBA" id="ARBA00007441"/>
    </source>
</evidence>
<sequence length="523" mass="58495">MFTPEGCPANKIEKNMLLVMWAQYLRENHLASSKKKMIFAGIGKPTLSLHKYTKDFLVNYWLNHSGEAITYDHPQGNLQARKTMAAAMQSWYQTEINEQNVLFNIGGAGALKAIFSAIMDGSTGCRIVTPFPYYSLYAESSATLHPVDVMQNPKCRLTAESLQEAITSAYELAKLDGIYPKAFLLCDPNNPLGTVLDKIELLAIAAVLRKFPEMVIILDEAYAEMVFVGKHTSLLSVAPDLKKRIILMRSATKGLSAAGERMAITLAFDSCIMSKLVQFNIINCGHSPVSLQLAYAETMAHFKKSDIQTIINFYQPKVEYVQKRLANIGANVPHQNKIEGTFYSLADFSDLIGEPISEATYPAIKTNGIICTDEQIAYSLLFEDFVMISPLSYYGLNAELGLIRLTCSESLNDLKDLLDRLESRLRTARKNKNNKLRLQLEETLITLAELDVEKHHTIKNKLPSFSDSFSCLDLKTQNEILNNLLIEARAILITIPTELQSKSNKLNPPITGCHPKEFSLYSE</sequence>
<reference evidence="10 12" key="2">
    <citation type="submission" date="2018-12" db="EMBL/GenBank/DDBJ databases">
        <authorList>
            <consortium name="Pathogen Informatics"/>
        </authorList>
    </citation>
    <scope>NUCLEOTIDE SEQUENCE [LARGE SCALE GENOMIC DNA]</scope>
    <source>
        <strain evidence="10 12">NCTC12735</strain>
        <plasmid evidence="12">24</plasmid>
    </source>
</reference>
<dbReference type="EMBL" id="LR134433">
    <property type="protein sequence ID" value="VEH85969.1"/>
    <property type="molecule type" value="Genomic_DNA"/>
</dbReference>
<dbReference type="STRING" id="45056.Lade_0345"/>
<gene>
    <name evidence="10" type="primary">patA</name>
    <name evidence="9" type="ORF">Lade_0345</name>
    <name evidence="10" type="ORF">NCTC12735_01614</name>
</gene>
<dbReference type="InterPro" id="IPR050596">
    <property type="entry name" value="AspAT/PAT-like"/>
</dbReference>
<keyword evidence="10" id="KW-0614">Plasmid</keyword>
<dbReference type="KEGG" id="ladl:NCTC12735_01614"/>
<dbReference type="GO" id="GO:0030170">
    <property type="term" value="F:pyridoxal phosphate binding"/>
    <property type="evidence" value="ECO:0007669"/>
    <property type="project" value="InterPro"/>
</dbReference>
<dbReference type="RefSeq" id="WP_058461424.1">
    <property type="nucleotide sequence ID" value="NZ_CAAAHS010000006.1"/>
</dbReference>
<accession>A0A0W0R3S1</accession>
<dbReference type="EC" id="2.6.1.-" evidence="6"/>
<keyword evidence="5" id="KW-0663">Pyridoxal phosphate</keyword>
<dbReference type="PANTHER" id="PTHR46383">
    <property type="entry name" value="ASPARTATE AMINOTRANSFERASE"/>
    <property type="match status" value="1"/>
</dbReference>
<dbReference type="PROSITE" id="PS00105">
    <property type="entry name" value="AA_TRANSFER_CLASS_1"/>
    <property type="match status" value="1"/>
</dbReference>
<comment type="similarity">
    <text evidence="2 6">Belongs to the class-I pyridoxal-phosphate-dependent aminotransferase family.</text>
</comment>
<dbReference type="AlphaFoldDB" id="A0A0W0R3S1"/>
<evidence type="ECO:0000256" key="7">
    <source>
        <dbReference type="SAM" id="Coils"/>
    </source>
</evidence>
<organism evidence="9 11">
    <name type="scientific">Legionella adelaidensis</name>
    <dbReference type="NCBI Taxonomy" id="45056"/>
    <lineage>
        <taxon>Bacteria</taxon>
        <taxon>Pseudomonadati</taxon>
        <taxon>Pseudomonadota</taxon>
        <taxon>Gammaproteobacteria</taxon>
        <taxon>Legionellales</taxon>
        <taxon>Legionellaceae</taxon>
        <taxon>Legionella</taxon>
    </lineage>
</organism>
<geneLocation type="plasmid" evidence="10 12">
    <name>24</name>
</geneLocation>
<dbReference type="InterPro" id="IPR004838">
    <property type="entry name" value="NHTrfase_class1_PyrdxlP-BS"/>
</dbReference>
<dbReference type="InterPro" id="IPR015422">
    <property type="entry name" value="PyrdxlP-dep_Trfase_small"/>
</dbReference>
<dbReference type="Proteomes" id="UP000054859">
    <property type="component" value="Unassembled WGS sequence"/>
</dbReference>
<dbReference type="InterPro" id="IPR015424">
    <property type="entry name" value="PyrdxlP-dep_Trfase"/>
</dbReference>
<evidence type="ECO:0000313" key="12">
    <source>
        <dbReference type="Proteomes" id="UP000281170"/>
    </source>
</evidence>
<keyword evidence="11" id="KW-1185">Reference proteome</keyword>
<evidence type="ECO:0000313" key="10">
    <source>
        <dbReference type="EMBL" id="VEH85969.1"/>
    </source>
</evidence>
<comment type="cofactor">
    <cofactor evidence="1 6">
        <name>pyridoxal 5'-phosphate</name>
        <dbReference type="ChEBI" id="CHEBI:597326"/>
    </cofactor>
</comment>
<reference evidence="9 11" key="1">
    <citation type="submission" date="2015-11" db="EMBL/GenBank/DDBJ databases">
        <title>Identification of large and diverse effector repertoires of 38 Legionella species.</title>
        <authorList>
            <person name="Burstein D."/>
            <person name="Amaro F."/>
            <person name="Zusman T."/>
            <person name="Lifshitz Z."/>
            <person name="Cohen O."/>
            <person name="Gilbert J.A."/>
            <person name="Pupko T."/>
            <person name="Shuman H.A."/>
            <person name="Segal G."/>
        </authorList>
    </citation>
    <scope>NUCLEOTIDE SEQUENCE [LARGE SCALE GENOMIC DNA]</scope>
    <source>
        <strain evidence="9 11">1762-AUS-E</strain>
    </source>
</reference>
<feature type="domain" description="Aminotransferase class I/classII large" evidence="8">
    <location>
        <begin position="65"/>
        <end position="421"/>
    </location>
</feature>
<keyword evidence="3 6" id="KW-0032">Aminotransferase</keyword>
<dbReference type="EMBL" id="LNKA01000001">
    <property type="protein sequence ID" value="KTC65687.1"/>
    <property type="molecule type" value="Genomic_DNA"/>
</dbReference>
<evidence type="ECO:0000313" key="9">
    <source>
        <dbReference type="EMBL" id="KTC65687.1"/>
    </source>
</evidence>
<evidence type="ECO:0000256" key="6">
    <source>
        <dbReference type="RuleBase" id="RU000481"/>
    </source>
</evidence>
<feature type="coiled-coil region" evidence="7">
    <location>
        <begin position="411"/>
        <end position="453"/>
    </location>
</feature>
<dbReference type="PATRIC" id="fig|45056.6.peg.352"/>
<evidence type="ECO:0000313" key="11">
    <source>
        <dbReference type="Proteomes" id="UP000054859"/>
    </source>
</evidence>
<dbReference type="InterPro" id="IPR004839">
    <property type="entry name" value="Aminotransferase_I/II_large"/>
</dbReference>
<evidence type="ECO:0000256" key="1">
    <source>
        <dbReference type="ARBA" id="ARBA00001933"/>
    </source>
</evidence>
<dbReference type="InterPro" id="IPR015421">
    <property type="entry name" value="PyrdxlP-dep_Trfase_major"/>
</dbReference>
<dbReference type="CDD" id="cd00609">
    <property type="entry name" value="AAT_like"/>
    <property type="match status" value="1"/>
</dbReference>
<evidence type="ECO:0000256" key="5">
    <source>
        <dbReference type="ARBA" id="ARBA00022898"/>
    </source>
</evidence>
<keyword evidence="4 6" id="KW-0808">Transferase</keyword>
<dbReference type="OrthoDB" id="9813612at2"/>
<evidence type="ECO:0000256" key="3">
    <source>
        <dbReference type="ARBA" id="ARBA00022576"/>
    </source>
</evidence>
<evidence type="ECO:0000256" key="4">
    <source>
        <dbReference type="ARBA" id="ARBA00022679"/>
    </source>
</evidence>
<dbReference type="Proteomes" id="UP000281170">
    <property type="component" value="Plasmid 24"/>
</dbReference>
<dbReference type="SUPFAM" id="SSF53383">
    <property type="entry name" value="PLP-dependent transferases"/>
    <property type="match status" value="1"/>
</dbReference>
<protein>
    <recommendedName>
        <fullName evidence="6">Aminotransferase</fullName>
        <ecNumber evidence="6">2.6.1.-</ecNumber>
    </recommendedName>
</protein>
<dbReference type="GO" id="GO:0008483">
    <property type="term" value="F:transaminase activity"/>
    <property type="evidence" value="ECO:0007669"/>
    <property type="project" value="UniProtKB-KW"/>
</dbReference>
<proteinExistence type="inferred from homology"/>